<proteinExistence type="predicted"/>
<organism evidence="1">
    <name type="scientific">Anopheles darlingi</name>
    <name type="common">Mosquito</name>
    <dbReference type="NCBI Taxonomy" id="43151"/>
    <lineage>
        <taxon>Eukaryota</taxon>
        <taxon>Metazoa</taxon>
        <taxon>Ecdysozoa</taxon>
        <taxon>Arthropoda</taxon>
        <taxon>Hexapoda</taxon>
        <taxon>Insecta</taxon>
        <taxon>Pterygota</taxon>
        <taxon>Neoptera</taxon>
        <taxon>Endopterygota</taxon>
        <taxon>Diptera</taxon>
        <taxon>Nematocera</taxon>
        <taxon>Culicoidea</taxon>
        <taxon>Culicidae</taxon>
        <taxon>Anophelinae</taxon>
        <taxon>Anopheles</taxon>
    </lineage>
</organism>
<dbReference type="EMBL" id="GGFL01007583">
    <property type="protein sequence ID" value="MBW71761.1"/>
    <property type="molecule type" value="Transcribed_RNA"/>
</dbReference>
<accession>A0A2M4D2M8</accession>
<dbReference type="AlphaFoldDB" id="A0A2M4D2M8"/>
<evidence type="ECO:0000313" key="1">
    <source>
        <dbReference type="EMBL" id="MBW71761.1"/>
    </source>
</evidence>
<reference evidence="1" key="1">
    <citation type="submission" date="2018-01" db="EMBL/GenBank/DDBJ databases">
        <title>An insight into the sialome of Amazonian anophelines.</title>
        <authorList>
            <person name="Ribeiro J.M."/>
            <person name="Scarpassa V."/>
            <person name="Calvo E."/>
        </authorList>
    </citation>
    <scope>NUCLEOTIDE SEQUENCE</scope>
</reference>
<sequence>MQHCPWFSNTAMYAIVAASSTLASSQITSGLLPPNSSDTFFRLLVAAAAIMILPTSTDPVNATLRISRCELIAPPAVGPYPGTMLITPSGKPASFESAAMYSAVSGVCSAGFITIVQPAASAGPHFHDSIASG</sequence>
<name>A0A2M4D2M8_ANODA</name>
<protein>
    <submittedName>
        <fullName evidence="1">Putative secreted protein</fullName>
    </submittedName>
</protein>